<dbReference type="InterPro" id="IPR004993">
    <property type="entry name" value="GH3"/>
</dbReference>
<evidence type="ECO:0000313" key="6">
    <source>
        <dbReference type="Proteomes" id="UP001163823"/>
    </source>
</evidence>
<evidence type="ECO:0000256" key="1">
    <source>
        <dbReference type="ARBA" id="ARBA00008068"/>
    </source>
</evidence>
<gene>
    <name evidence="5" type="ORF">O6P43_020169</name>
</gene>
<evidence type="ECO:0000313" key="5">
    <source>
        <dbReference type="EMBL" id="KAJ7959614.1"/>
    </source>
</evidence>
<organism evidence="5 6">
    <name type="scientific">Quillaja saponaria</name>
    <name type="common">Soap bark tree</name>
    <dbReference type="NCBI Taxonomy" id="32244"/>
    <lineage>
        <taxon>Eukaryota</taxon>
        <taxon>Viridiplantae</taxon>
        <taxon>Streptophyta</taxon>
        <taxon>Embryophyta</taxon>
        <taxon>Tracheophyta</taxon>
        <taxon>Spermatophyta</taxon>
        <taxon>Magnoliopsida</taxon>
        <taxon>eudicotyledons</taxon>
        <taxon>Gunneridae</taxon>
        <taxon>Pentapetalae</taxon>
        <taxon>rosids</taxon>
        <taxon>fabids</taxon>
        <taxon>Fabales</taxon>
        <taxon>Quillajaceae</taxon>
        <taxon>Quillaja</taxon>
    </lineage>
</organism>
<dbReference type="Pfam" id="PF23571">
    <property type="entry name" value="GH3_M"/>
    <property type="match status" value="1"/>
</dbReference>
<evidence type="ECO:0000259" key="4">
    <source>
        <dbReference type="Pfam" id="PF23572"/>
    </source>
</evidence>
<dbReference type="Proteomes" id="UP001163823">
    <property type="component" value="Chromosome 8"/>
</dbReference>
<dbReference type="GO" id="GO:0005737">
    <property type="term" value="C:cytoplasm"/>
    <property type="evidence" value="ECO:0007669"/>
    <property type="project" value="TreeGrafter"/>
</dbReference>
<proteinExistence type="inferred from homology"/>
<accession>A0AAD7LK45</accession>
<comment type="similarity">
    <text evidence="1">Belongs to the IAA-amido conjugating enzyme family.</text>
</comment>
<reference evidence="5" key="1">
    <citation type="journal article" date="2023" name="Science">
        <title>Elucidation of the pathway for biosynthesis of saponin adjuvants from the soapbark tree.</title>
        <authorList>
            <person name="Reed J."/>
            <person name="Orme A."/>
            <person name="El-Demerdash A."/>
            <person name="Owen C."/>
            <person name="Martin L.B.B."/>
            <person name="Misra R.C."/>
            <person name="Kikuchi S."/>
            <person name="Rejzek M."/>
            <person name="Martin A.C."/>
            <person name="Harkess A."/>
            <person name="Leebens-Mack J."/>
            <person name="Louveau T."/>
            <person name="Stephenson M.J."/>
            <person name="Osbourn A."/>
        </authorList>
    </citation>
    <scope>NUCLEOTIDE SEQUENCE</scope>
    <source>
        <strain evidence="5">S10</strain>
    </source>
</reference>
<protein>
    <submittedName>
        <fullName evidence="5">Indole-3-acetic acid-amido synthetase GH3.6</fullName>
    </submittedName>
</protein>
<name>A0AAD7LK45_QUISA</name>
<evidence type="ECO:0000259" key="3">
    <source>
        <dbReference type="Pfam" id="PF23571"/>
    </source>
</evidence>
<keyword evidence="2" id="KW-0436">Ligase</keyword>
<dbReference type="InterPro" id="IPR055378">
    <property type="entry name" value="GH3_C"/>
</dbReference>
<dbReference type="EMBL" id="JARAOO010000008">
    <property type="protein sequence ID" value="KAJ7959614.1"/>
    <property type="molecule type" value="Genomic_DNA"/>
</dbReference>
<comment type="caution">
    <text evidence="5">The sequence shown here is derived from an EMBL/GenBank/DDBJ whole genome shotgun (WGS) entry which is preliminary data.</text>
</comment>
<evidence type="ECO:0000256" key="2">
    <source>
        <dbReference type="ARBA" id="ARBA00022598"/>
    </source>
</evidence>
<dbReference type="GO" id="GO:0010279">
    <property type="term" value="F:indole-3-acetic acid amido synthetase activity"/>
    <property type="evidence" value="ECO:0007669"/>
    <property type="project" value="TreeGrafter"/>
</dbReference>
<dbReference type="InterPro" id="IPR055377">
    <property type="entry name" value="GH3_M"/>
</dbReference>
<sequence length="565" mass="64042">MEKKKIWWTEYNNKALSFIEEVTSKSNEIQKQVLTEILSQNANVEYLQKHGLKGHIDKETFKKVMPVVDYEYMKPYINRIANGDTSSILCSIPISEFCTSSATSGGESKLMPRTEDDRERRLLLLSLVMPVMDQFVSGLDKGKGMNFFFVKPEFKTPGGLVARPGTTIVLESTKLIKDKNQTYDPYANYTSPIEATLCPDWYQSMYAQLLCGLCQNSDVLYVGSFYASGLIRVIKFLENHWLLLCNDIRTGQLDSKIVDLAVREAVMKILKPNPGLADFIQAECSKTSWKGILIRLWPNTKYINTVVTGTMSQPSDVSYTFIPTLGYFEFLPVNRKDHGDTNSTSEQIASLNENQELTDLVDVELGREYEVVVTNYTGLYRCRVDEVELQNSVKHAANNLIQFDATLKEYTSYADMSSIPGHYVLYWEIRLNGQTPIPSSVFEDCCLLVEKSLNSEYRTLRVEDKSIGPLEIKVVENGTFDKLMDYAVRKDKSIGPLEIRVVENGTFDKLMDYAISKGISSSLYKTPRFVKHAPMIELLNSNVVSSYFSPKCLELIPAPAKEIKL</sequence>
<dbReference type="PANTHER" id="PTHR31901">
    <property type="entry name" value="GH3 DOMAIN-CONTAINING PROTEIN"/>
    <property type="match status" value="1"/>
</dbReference>
<dbReference type="Pfam" id="PF03321">
    <property type="entry name" value="GH3"/>
    <property type="match status" value="1"/>
</dbReference>
<dbReference type="Pfam" id="PF23572">
    <property type="entry name" value="GH3_C"/>
    <property type="match status" value="1"/>
</dbReference>
<feature type="domain" description="GH3 middle" evidence="3">
    <location>
        <begin position="319"/>
        <end position="387"/>
    </location>
</feature>
<dbReference type="KEGG" id="qsa:O6P43_020169"/>
<dbReference type="PANTHER" id="PTHR31901:SF9">
    <property type="entry name" value="GH3 DOMAIN-CONTAINING PROTEIN"/>
    <property type="match status" value="1"/>
</dbReference>
<keyword evidence="6" id="KW-1185">Reference proteome</keyword>
<feature type="domain" description="GH3 C-terminal" evidence="4">
    <location>
        <begin position="388"/>
        <end position="493"/>
    </location>
</feature>
<dbReference type="AlphaFoldDB" id="A0AAD7LK45"/>